<comment type="caution">
    <text evidence="3">The sequence shown here is derived from an EMBL/GenBank/DDBJ whole genome shotgun (WGS) entry which is preliminary data.</text>
</comment>
<dbReference type="Pfam" id="PF00480">
    <property type="entry name" value="ROK"/>
    <property type="match status" value="1"/>
</dbReference>
<reference evidence="3 4" key="1">
    <citation type="submission" date="2019-03" db="EMBL/GenBank/DDBJ databases">
        <title>Sequencing the genomes of 1000 actinobacteria strains.</title>
        <authorList>
            <person name="Klenk H.-P."/>
        </authorList>
    </citation>
    <scope>NUCLEOTIDE SEQUENCE [LARGE SCALE GENOMIC DNA]</scope>
    <source>
        <strain evidence="3 4">DSM 18936</strain>
    </source>
</reference>
<proteinExistence type="inferred from homology"/>
<protein>
    <submittedName>
        <fullName evidence="3">Glucokinase</fullName>
    </submittedName>
</protein>
<dbReference type="CDD" id="cd23763">
    <property type="entry name" value="ASKHA_ATPase_ROK"/>
    <property type="match status" value="1"/>
</dbReference>
<feature type="region of interest" description="Disordered" evidence="2">
    <location>
        <begin position="305"/>
        <end position="328"/>
    </location>
</feature>
<dbReference type="InterPro" id="IPR043129">
    <property type="entry name" value="ATPase_NBD"/>
</dbReference>
<sequence length="328" mass="34112">MTDQATDDTAKRRDVVLAIDVGAVEFSAGLVTARGELIDRSFADIEHDVGPQSHFAALASAVLAQREQAKQHEVRIRAIGVGCPGEIDRNAVAVSPAHISAWRSFPLAQHLHELTDLPVYGDLDAKALALAEGWLGAARGARSFATLVVSSSISGGLMIDGELLEGRSGNAGHIGHLIVEPGGRRCRCGARGCLEAEASGTAIEAITGRRLDEPSWDIMRRTGGLVGRAAGMTCSALDLDLVVVGGTVPESFAATFFNAAQEEIDAVARVGHGAAARITPTKLGDRGPLIGAGALGWRGLRRALKARQRSGADQTPPSGEAPTVDAAE</sequence>
<name>A0A4R7I5E3_9ACTN</name>
<evidence type="ECO:0000313" key="4">
    <source>
        <dbReference type="Proteomes" id="UP000294558"/>
    </source>
</evidence>
<evidence type="ECO:0000256" key="1">
    <source>
        <dbReference type="ARBA" id="ARBA00006479"/>
    </source>
</evidence>
<dbReference type="GO" id="GO:0016301">
    <property type="term" value="F:kinase activity"/>
    <property type="evidence" value="ECO:0007669"/>
    <property type="project" value="UniProtKB-KW"/>
</dbReference>
<dbReference type="PANTHER" id="PTHR18964">
    <property type="entry name" value="ROK (REPRESSOR, ORF, KINASE) FAMILY"/>
    <property type="match status" value="1"/>
</dbReference>
<dbReference type="Gene3D" id="3.30.420.40">
    <property type="match status" value="2"/>
</dbReference>
<comment type="similarity">
    <text evidence="1">Belongs to the ROK (NagC/XylR) family.</text>
</comment>
<evidence type="ECO:0000256" key="2">
    <source>
        <dbReference type="SAM" id="MobiDB-lite"/>
    </source>
</evidence>
<organism evidence="3 4">
    <name type="scientific">Ilumatobacter fluminis</name>
    <dbReference type="NCBI Taxonomy" id="467091"/>
    <lineage>
        <taxon>Bacteria</taxon>
        <taxon>Bacillati</taxon>
        <taxon>Actinomycetota</taxon>
        <taxon>Acidimicrobiia</taxon>
        <taxon>Acidimicrobiales</taxon>
        <taxon>Ilumatobacteraceae</taxon>
        <taxon>Ilumatobacter</taxon>
    </lineage>
</organism>
<keyword evidence="3" id="KW-0808">Transferase</keyword>
<keyword evidence="4" id="KW-1185">Reference proteome</keyword>
<evidence type="ECO:0000313" key="3">
    <source>
        <dbReference type="EMBL" id="TDT18006.1"/>
    </source>
</evidence>
<dbReference type="InterPro" id="IPR000600">
    <property type="entry name" value="ROK"/>
</dbReference>
<dbReference type="Proteomes" id="UP000294558">
    <property type="component" value="Unassembled WGS sequence"/>
</dbReference>
<dbReference type="OrthoDB" id="8772678at2"/>
<dbReference type="PANTHER" id="PTHR18964:SF169">
    <property type="entry name" value="N-ACETYLMANNOSAMINE KINASE"/>
    <property type="match status" value="1"/>
</dbReference>
<dbReference type="EMBL" id="SOAU01000001">
    <property type="protein sequence ID" value="TDT18006.1"/>
    <property type="molecule type" value="Genomic_DNA"/>
</dbReference>
<dbReference type="SUPFAM" id="SSF53067">
    <property type="entry name" value="Actin-like ATPase domain"/>
    <property type="match status" value="1"/>
</dbReference>
<accession>A0A4R7I5E3</accession>
<gene>
    <name evidence="3" type="ORF">BDK89_3620</name>
</gene>
<dbReference type="RefSeq" id="WP_133870254.1">
    <property type="nucleotide sequence ID" value="NZ_SOAU01000001.1"/>
</dbReference>
<dbReference type="AlphaFoldDB" id="A0A4R7I5E3"/>
<keyword evidence="3" id="KW-0418">Kinase</keyword>